<protein>
    <submittedName>
        <fullName evidence="1">Uncharacterized protein</fullName>
    </submittedName>
</protein>
<keyword evidence="2" id="KW-1185">Reference proteome</keyword>
<gene>
    <name evidence="1" type="ORF">FE263_01045</name>
</gene>
<evidence type="ECO:0000313" key="1">
    <source>
        <dbReference type="EMBL" id="TLU73854.1"/>
    </source>
</evidence>
<dbReference type="EMBL" id="VCDI01000001">
    <property type="protein sequence ID" value="TLU73854.1"/>
    <property type="molecule type" value="Genomic_DNA"/>
</dbReference>
<sequence>MLYRIMSAHGSLLAEYAGTGEVASYFDGDIDPEHPALLAFLSDRRPDRCFMPAGHSGWSRTRRTTLLRGVAWS</sequence>
<evidence type="ECO:0000313" key="2">
    <source>
        <dbReference type="Proteomes" id="UP000305654"/>
    </source>
</evidence>
<dbReference type="AlphaFoldDB" id="A0A5R9J8A9"/>
<dbReference type="RefSeq" id="WP_138324107.1">
    <property type="nucleotide sequence ID" value="NZ_VCDI01000001.1"/>
</dbReference>
<name>A0A5R9J8A9_9PROT</name>
<reference evidence="1 2" key="1">
    <citation type="submission" date="2019-05" db="EMBL/GenBank/DDBJ databases">
        <authorList>
            <person name="Pankratov T."/>
            <person name="Grouzdev D."/>
        </authorList>
    </citation>
    <scope>NUCLEOTIDE SEQUENCE [LARGE SCALE GENOMIC DNA]</scope>
    <source>
        <strain evidence="1 2">KEBCLARHB70R</strain>
    </source>
</reference>
<organism evidence="1 2">
    <name type="scientific">Lichenicoccus roseus</name>
    <dbReference type="NCBI Taxonomy" id="2683649"/>
    <lineage>
        <taxon>Bacteria</taxon>
        <taxon>Pseudomonadati</taxon>
        <taxon>Pseudomonadota</taxon>
        <taxon>Alphaproteobacteria</taxon>
        <taxon>Acetobacterales</taxon>
        <taxon>Acetobacteraceae</taxon>
        <taxon>Lichenicoccus</taxon>
    </lineage>
</organism>
<comment type="caution">
    <text evidence="1">The sequence shown here is derived from an EMBL/GenBank/DDBJ whole genome shotgun (WGS) entry which is preliminary data.</text>
</comment>
<dbReference type="Proteomes" id="UP000305654">
    <property type="component" value="Unassembled WGS sequence"/>
</dbReference>
<proteinExistence type="predicted"/>
<accession>A0A5R9J8A9</accession>